<reference evidence="2" key="2">
    <citation type="submission" date="2023-04" db="EMBL/GenBank/DDBJ databases">
        <title>Paracnuella aquatica gen. nov., sp. nov., a member of the family Chitinophagaceae isolated from a hot spring.</title>
        <authorList>
            <person name="Wang C."/>
        </authorList>
    </citation>
    <scope>NUCLEOTIDE SEQUENCE</scope>
    <source>
        <strain evidence="2">LB-8</strain>
    </source>
</reference>
<comment type="caution">
    <text evidence="2">The sequence shown here is derived from an EMBL/GenBank/DDBJ whole genome shotgun (WGS) entry which is preliminary data.</text>
</comment>
<dbReference type="GO" id="GO:0016757">
    <property type="term" value="F:glycosyltransferase activity"/>
    <property type="evidence" value="ECO:0007669"/>
    <property type="project" value="UniProtKB-KW"/>
</dbReference>
<dbReference type="PANTHER" id="PTHR43685">
    <property type="entry name" value="GLYCOSYLTRANSFERASE"/>
    <property type="match status" value="1"/>
</dbReference>
<sequence>MKVSVIIPTYNGKHRIGNLLSTLANQTFQVSEVIVVIDGSTDGTKEYLEQGDFGFTFSIFVQNNKGRAVVRNKGAELATGDLLIFFDDDMRLEPNCIEQHICHHQKHPNSILTGAQIDDYKKASSDFLKYKCWLSRKWSDPLNAYKGQPLPLNNLHLTAANFSIAKELFVKLGGFDSRLRDAEDFDLAIRAYKANVSIYYKHEAFAWHDDIVTATSYIKRLRQYQFAHRTLRRIKPEIYHNIELREPVQPHGLKKVLFSLFSNKLFLDIIDRRSNRLVFLPRIFRYKLYDLVTTSYGVFFTDRPI</sequence>
<accession>A0A9X3B9H7</accession>
<dbReference type="InterPro" id="IPR001173">
    <property type="entry name" value="Glyco_trans_2-like"/>
</dbReference>
<dbReference type="Pfam" id="PF00535">
    <property type="entry name" value="Glycos_transf_2"/>
    <property type="match status" value="1"/>
</dbReference>
<organism evidence="2 3">
    <name type="scientific">Paraflavisolibacter caeni</name>
    <dbReference type="NCBI Taxonomy" id="2982496"/>
    <lineage>
        <taxon>Bacteria</taxon>
        <taxon>Pseudomonadati</taxon>
        <taxon>Bacteroidota</taxon>
        <taxon>Chitinophagia</taxon>
        <taxon>Chitinophagales</taxon>
        <taxon>Chitinophagaceae</taxon>
        <taxon>Paraflavisolibacter</taxon>
    </lineage>
</organism>
<dbReference type="EMBL" id="JAOTIF010000019">
    <property type="protein sequence ID" value="MCU7551301.1"/>
    <property type="molecule type" value="Genomic_DNA"/>
</dbReference>
<evidence type="ECO:0000259" key="1">
    <source>
        <dbReference type="Pfam" id="PF00535"/>
    </source>
</evidence>
<proteinExistence type="predicted"/>
<dbReference type="EC" id="2.4.-.-" evidence="2"/>
<evidence type="ECO:0000313" key="3">
    <source>
        <dbReference type="Proteomes" id="UP001155483"/>
    </source>
</evidence>
<dbReference type="RefSeq" id="WP_279298740.1">
    <property type="nucleotide sequence ID" value="NZ_JAOTIF010000019.1"/>
</dbReference>
<keyword evidence="3" id="KW-1185">Reference proteome</keyword>
<dbReference type="SUPFAM" id="SSF53448">
    <property type="entry name" value="Nucleotide-diphospho-sugar transferases"/>
    <property type="match status" value="1"/>
</dbReference>
<gene>
    <name evidence="2" type="ORF">OCK74_19420</name>
</gene>
<protein>
    <submittedName>
        <fullName evidence="2">Glycosyltransferase</fullName>
        <ecNumber evidence="2">2.4.-.-</ecNumber>
    </submittedName>
</protein>
<reference evidence="2" key="1">
    <citation type="submission" date="2022-09" db="EMBL/GenBank/DDBJ databases">
        <authorList>
            <person name="Yuan C."/>
            <person name="Ke Z."/>
        </authorList>
    </citation>
    <scope>NUCLEOTIDE SEQUENCE</scope>
    <source>
        <strain evidence="2">LB-8</strain>
    </source>
</reference>
<feature type="domain" description="Glycosyltransferase 2-like" evidence="1">
    <location>
        <begin position="4"/>
        <end position="169"/>
    </location>
</feature>
<dbReference type="PANTHER" id="PTHR43685:SF3">
    <property type="entry name" value="SLR2126 PROTEIN"/>
    <property type="match status" value="1"/>
</dbReference>
<name>A0A9X3B9H7_9BACT</name>
<evidence type="ECO:0000313" key="2">
    <source>
        <dbReference type="EMBL" id="MCU7551301.1"/>
    </source>
</evidence>
<keyword evidence="2" id="KW-0328">Glycosyltransferase</keyword>
<keyword evidence="2" id="KW-0808">Transferase</keyword>
<dbReference type="InterPro" id="IPR029044">
    <property type="entry name" value="Nucleotide-diphossugar_trans"/>
</dbReference>
<dbReference type="AlphaFoldDB" id="A0A9X3B9H7"/>
<dbReference type="CDD" id="cd00761">
    <property type="entry name" value="Glyco_tranf_GTA_type"/>
    <property type="match status" value="1"/>
</dbReference>
<dbReference type="InterPro" id="IPR050834">
    <property type="entry name" value="Glycosyltransf_2"/>
</dbReference>
<dbReference type="Proteomes" id="UP001155483">
    <property type="component" value="Unassembled WGS sequence"/>
</dbReference>
<dbReference type="Gene3D" id="3.90.550.10">
    <property type="entry name" value="Spore Coat Polysaccharide Biosynthesis Protein SpsA, Chain A"/>
    <property type="match status" value="1"/>
</dbReference>